<feature type="transmembrane region" description="Helical" evidence="7">
    <location>
        <begin position="268"/>
        <end position="294"/>
    </location>
</feature>
<dbReference type="NCBIfam" id="TIGR00804">
    <property type="entry name" value="nupC"/>
    <property type="match status" value="1"/>
</dbReference>
<proteinExistence type="inferred from homology"/>
<dbReference type="InterPro" id="IPR002668">
    <property type="entry name" value="CNT_N_dom"/>
</dbReference>
<feature type="transmembrane region" description="Helical" evidence="7">
    <location>
        <begin position="570"/>
        <end position="590"/>
    </location>
</feature>
<keyword evidence="4 7" id="KW-0812">Transmembrane</keyword>
<comment type="caution">
    <text evidence="8">The sequence shown here is derived from an EMBL/GenBank/DDBJ whole genome shotgun (WGS) entry which is preliminary data.</text>
</comment>
<evidence type="ECO:0000256" key="1">
    <source>
        <dbReference type="ARBA" id="ARBA00004651"/>
    </source>
</evidence>
<dbReference type="Pfam" id="PF01773">
    <property type="entry name" value="Nucleos_tra2_N"/>
    <property type="match status" value="1"/>
</dbReference>
<dbReference type="Pfam" id="PF07670">
    <property type="entry name" value="Gate"/>
    <property type="match status" value="1"/>
</dbReference>
<dbReference type="Proteomes" id="UP000749559">
    <property type="component" value="Unassembled WGS sequence"/>
</dbReference>
<keyword evidence="3" id="KW-1003">Cell membrane</keyword>
<dbReference type="InterPro" id="IPR011657">
    <property type="entry name" value="CNT_C_dom"/>
</dbReference>
<dbReference type="EMBL" id="CAIIXF020000005">
    <property type="protein sequence ID" value="CAH1783629.1"/>
    <property type="molecule type" value="Genomic_DNA"/>
</dbReference>
<keyword evidence="5 7" id="KW-1133">Transmembrane helix</keyword>
<keyword evidence="9" id="KW-1185">Reference proteome</keyword>
<evidence type="ECO:0000256" key="6">
    <source>
        <dbReference type="ARBA" id="ARBA00023136"/>
    </source>
</evidence>
<dbReference type="AlphaFoldDB" id="A0A8J1T7K0"/>
<evidence type="ECO:0000256" key="2">
    <source>
        <dbReference type="ARBA" id="ARBA00009033"/>
    </source>
</evidence>
<dbReference type="GO" id="GO:0005886">
    <property type="term" value="C:plasma membrane"/>
    <property type="evidence" value="ECO:0007669"/>
    <property type="project" value="UniProtKB-SubCell"/>
</dbReference>
<dbReference type="InterPro" id="IPR008276">
    <property type="entry name" value="C_nuclsd_transpt"/>
</dbReference>
<name>A0A8J1T7K0_OWEFU</name>
<dbReference type="InterPro" id="IPR011642">
    <property type="entry name" value="Gate_dom"/>
</dbReference>
<reference evidence="8" key="1">
    <citation type="submission" date="2022-03" db="EMBL/GenBank/DDBJ databases">
        <authorList>
            <person name="Martin C."/>
        </authorList>
    </citation>
    <scope>NUCLEOTIDE SEQUENCE</scope>
</reference>
<comment type="similarity">
    <text evidence="2 7">Belongs to the concentrative nucleoside transporter (CNT) (TC 2.A.41) family.</text>
</comment>
<evidence type="ECO:0000256" key="7">
    <source>
        <dbReference type="RuleBase" id="RU362018"/>
    </source>
</evidence>
<dbReference type="PANTHER" id="PTHR10590">
    <property type="entry name" value="SODIUM/NUCLEOSIDE COTRANSPORTER"/>
    <property type="match status" value="1"/>
</dbReference>
<keyword evidence="7" id="KW-0813">Transport</keyword>
<feature type="transmembrane region" description="Helical" evidence="7">
    <location>
        <begin position="88"/>
        <end position="110"/>
    </location>
</feature>
<feature type="transmembrane region" description="Helical" evidence="7">
    <location>
        <begin position="531"/>
        <end position="558"/>
    </location>
</feature>
<feature type="transmembrane region" description="Helical" evidence="7">
    <location>
        <begin position="164"/>
        <end position="183"/>
    </location>
</feature>
<evidence type="ECO:0000313" key="8">
    <source>
        <dbReference type="EMBL" id="CAH1783629.1"/>
    </source>
</evidence>
<gene>
    <name evidence="8" type="ORF">OFUS_LOCUS9952</name>
</gene>
<comment type="subcellular location">
    <subcellularLocation>
        <location evidence="1">Cell membrane</location>
        <topology evidence="1">Multi-pass membrane protein</topology>
    </subcellularLocation>
</comment>
<feature type="transmembrane region" description="Helical" evidence="7">
    <location>
        <begin position="217"/>
        <end position="236"/>
    </location>
</feature>
<organism evidence="8 9">
    <name type="scientific">Owenia fusiformis</name>
    <name type="common">Polychaete worm</name>
    <dbReference type="NCBI Taxonomy" id="6347"/>
    <lineage>
        <taxon>Eukaryota</taxon>
        <taxon>Metazoa</taxon>
        <taxon>Spiralia</taxon>
        <taxon>Lophotrochozoa</taxon>
        <taxon>Annelida</taxon>
        <taxon>Polychaeta</taxon>
        <taxon>Sedentaria</taxon>
        <taxon>Canalipalpata</taxon>
        <taxon>Sabellida</taxon>
        <taxon>Oweniida</taxon>
        <taxon>Oweniidae</taxon>
        <taxon>Owenia</taxon>
    </lineage>
</organism>
<sequence length="614" mass="66341">MDGKHNKAFQADDTGNQIELNNVYYASKYASDDTNKAHKQDLESIAIDSGLTDKKDTNEGDNDGNCCTRGIATIHTSITGLMTDNVKLISRIVLVILLLLYSAYLGYAIYLSPSGAIALIVITVFVLVCLVYGYIRDRHGDRINEAVCVPLGIYIDKAWPCLKWLVYVCLIVGLIVFLVLNSLDKPDKLISAGGLVLWVMLLFITSKSPHKVNWRPVIWGLALQFIFGLLVLRWSVGYTAFQFIGSQVETFLAYTDEGSKFVFGDPQYLLHAVAFKILPVIVYFSSVISILYYIGVMQIIISKIAWLMQVTMGTTGVESLSAAANIFLGQVESSVILRPFLMKLTESELHAVLTGGFATIAGTVVAAFINFKAPAEHVLSAAIMSAPAALAIAKLNFPETEESCLVTQDDVKLEKGSERNILEAASNGAVAAIKLVAGVVVNLIAFISLLAFLNATLSYLGSIVGYPEVSFEWICSYVFMPVAFMMGIQWEDAGKVGSLIGTKIFLNEFVAYSRLQPLVDAGEISTRSVVIATYALCGFGSVAAIGINLGALGAMAPLRRSEMASKMLRAMISGNIACFMTACIAGLLYVDGETIDILRSANGTAILQSTTISA</sequence>
<dbReference type="OrthoDB" id="6075923at2759"/>
<protein>
    <recommendedName>
        <fullName evidence="7">Sodium/nucleoside cotransporter</fullName>
    </recommendedName>
</protein>
<feature type="transmembrane region" description="Helical" evidence="7">
    <location>
        <begin position="469"/>
        <end position="490"/>
    </location>
</feature>
<evidence type="ECO:0000256" key="5">
    <source>
        <dbReference type="ARBA" id="ARBA00022989"/>
    </source>
</evidence>
<feature type="transmembrane region" description="Helical" evidence="7">
    <location>
        <begin position="349"/>
        <end position="371"/>
    </location>
</feature>
<evidence type="ECO:0000313" key="9">
    <source>
        <dbReference type="Proteomes" id="UP000749559"/>
    </source>
</evidence>
<dbReference type="InterPro" id="IPR018270">
    <property type="entry name" value="C_nuclsd_transpt_met_bac"/>
</dbReference>
<evidence type="ECO:0000256" key="3">
    <source>
        <dbReference type="ARBA" id="ARBA00022475"/>
    </source>
</evidence>
<dbReference type="PANTHER" id="PTHR10590:SF4">
    <property type="entry name" value="SOLUTE CARRIER FAMILY 28 MEMBER 3"/>
    <property type="match status" value="1"/>
</dbReference>
<feature type="transmembrane region" description="Helical" evidence="7">
    <location>
        <begin position="116"/>
        <end position="135"/>
    </location>
</feature>
<evidence type="ECO:0000256" key="4">
    <source>
        <dbReference type="ARBA" id="ARBA00022692"/>
    </source>
</evidence>
<feature type="transmembrane region" description="Helical" evidence="7">
    <location>
        <begin position="435"/>
        <end position="457"/>
    </location>
</feature>
<keyword evidence="6 7" id="KW-0472">Membrane</keyword>
<dbReference type="GO" id="GO:0005415">
    <property type="term" value="F:nucleoside:sodium symporter activity"/>
    <property type="evidence" value="ECO:0007669"/>
    <property type="project" value="TreeGrafter"/>
</dbReference>
<feature type="transmembrane region" description="Helical" evidence="7">
    <location>
        <begin position="189"/>
        <end position="205"/>
    </location>
</feature>
<dbReference type="Pfam" id="PF07662">
    <property type="entry name" value="Nucleos_tra2_C"/>
    <property type="match status" value="1"/>
</dbReference>
<accession>A0A8J1T7K0</accession>